<proteinExistence type="predicted"/>
<accession>A0A5P8Q1Y8</accession>
<dbReference type="GeneID" id="78510654"/>
<dbReference type="EMBL" id="CP045143">
    <property type="protein sequence ID" value="QFR25082.1"/>
    <property type="molecule type" value="Genomic_DNA"/>
</dbReference>
<reference evidence="1 4" key="2">
    <citation type="submission" date="2023-02" db="EMBL/GenBank/DDBJ databases">
        <title>The predominant lactic acid bacteria and yeasts involved in the spontaneous fermentation of millet during the production of the traditional porridge Hausa koko in Ghana.</title>
        <authorList>
            <person name="Atter A."/>
            <person name="Diaz M."/>
        </authorList>
    </citation>
    <scope>NUCLEOTIDE SEQUENCE [LARGE SCALE GENOMIC DNA]</scope>
    <source>
        <strain evidence="1 4">FI11640</strain>
    </source>
</reference>
<dbReference type="KEGG" id="lhb:D1010_17760"/>
<dbReference type="AlphaFoldDB" id="A0A5P8Q1Y8"/>
<dbReference type="EMBL" id="JAQSGK010000021">
    <property type="protein sequence ID" value="MEE6715876.1"/>
    <property type="molecule type" value="Genomic_DNA"/>
</dbReference>
<name>A0A5P8Q1Y8_9LACO</name>
<dbReference type="RefSeq" id="WP_027828954.1">
    <property type="nucleotide sequence ID" value="NZ_CAUFDJ010000021.1"/>
</dbReference>
<evidence type="ECO:0000313" key="1">
    <source>
        <dbReference type="EMBL" id="MEE6715876.1"/>
    </source>
</evidence>
<keyword evidence="4" id="KW-1185">Reference proteome</keyword>
<evidence type="ECO:0000313" key="4">
    <source>
        <dbReference type="Proteomes" id="UP001330016"/>
    </source>
</evidence>
<protein>
    <submittedName>
        <fullName evidence="2">Uncharacterized protein</fullName>
    </submittedName>
</protein>
<gene>
    <name evidence="2" type="ORF">D1010_17760</name>
    <name evidence="1" type="ORF">PS435_08390</name>
</gene>
<sequence length="194" mass="21716">MGVFKWRERTRPFLNMLWGAKTPAVTTVRTALQMTNRQLRAAFAAQANVRGEWLETVLGQLRVRSVRYLQLDDGQWSAVLTAQYVNTSDAAVQPAAFVQGGWLLASQQRQELSLLRPNRELVAAVVTAYPALNALWENLYRPIAPGERSVFAVIVPLLEQVPVTVHLADRYGDLRQQTYNSGQLLAGPMLHSMS</sequence>
<dbReference type="Proteomes" id="UP000326779">
    <property type="component" value="Chromosome"/>
</dbReference>
<evidence type="ECO:0000313" key="3">
    <source>
        <dbReference type="Proteomes" id="UP000326779"/>
    </source>
</evidence>
<evidence type="ECO:0000313" key="2">
    <source>
        <dbReference type="EMBL" id="QFR25082.1"/>
    </source>
</evidence>
<dbReference type="Proteomes" id="UP001330016">
    <property type="component" value="Unassembled WGS sequence"/>
</dbReference>
<reference evidence="2 3" key="1">
    <citation type="submission" date="2019-10" db="EMBL/GenBank/DDBJ databases">
        <title>The completed genome of Lactobacillus harbinensis M1.</title>
        <authorList>
            <person name="Zheng Y."/>
        </authorList>
    </citation>
    <scope>NUCLEOTIDE SEQUENCE [LARGE SCALE GENOMIC DNA]</scope>
    <source>
        <strain evidence="2 3">M1</strain>
    </source>
</reference>
<organism evidence="2 3">
    <name type="scientific">Schleiferilactobacillus harbinensis</name>
    <dbReference type="NCBI Taxonomy" id="304207"/>
    <lineage>
        <taxon>Bacteria</taxon>
        <taxon>Bacillati</taxon>
        <taxon>Bacillota</taxon>
        <taxon>Bacilli</taxon>
        <taxon>Lactobacillales</taxon>
        <taxon>Lactobacillaceae</taxon>
        <taxon>Schleiferilactobacillus</taxon>
    </lineage>
</organism>